<feature type="region of interest" description="Disordered" evidence="1">
    <location>
        <begin position="309"/>
        <end position="334"/>
    </location>
</feature>
<accession>A0ABR2ZI15</accession>
<name>A0ABR2ZI15_9AGAR</name>
<reference evidence="2 3" key="1">
    <citation type="submission" date="2024-05" db="EMBL/GenBank/DDBJ databases">
        <title>A draft genome resource for the thread blight pathogen Marasmius tenuissimus strain MS-2.</title>
        <authorList>
            <person name="Yulfo-Soto G.E."/>
            <person name="Baruah I.K."/>
            <person name="Amoako-Attah I."/>
            <person name="Bukari Y."/>
            <person name="Meinhardt L.W."/>
            <person name="Bailey B.A."/>
            <person name="Cohen S.P."/>
        </authorList>
    </citation>
    <scope>NUCLEOTIDE SEQUENCE [LARGE SCALE GENOMIC DNA]</scope>
    <source>
        <strain evidence="2 3">MS-2</strain>
    </source>
</reference>
<organism evidence="2 3">
    <name type="scientific">Marasmius tenuissimus</name>
    <dbReference type="NCBI Taxonomy" id="585030"/>
    <lineage>
        <taxon>Eukaryota</taxon>
        <taxon>Fungi</taxon>
        <taxon>Dikarya</taxon>
        <taxon>Basidiomycota</taxon>
        <taxon>Agaricomycotina</taxon>
        <taxon>Agaricomycetes</taxon>
        <taxon>Agaricomycetidae</taxon>
        <taxon>Agaricales</taxon>
        <taxon>Marasmiineae</taxon>
        <taxon>Marasmiaceae</taxon>
        <taxon>Marasmius</taxon>
    </lineage>
</organism>
<keyword evidence="3" id="KW-1185">Reference proteome</keyword>
<evidence type="ECO:0008006" key="4">
    <source>
        <dbReference type="Google" id="ProtNLM"/>
    </source>
</evidence>
<protein>
    <recommendedName>
        <fullName evidence="4">C2H2-type domain-containing protein</fullName>
    </recommendedName>
</protein>
<sequence length="502" mass="55628">MQEQPASALSREFFQATDANHPLNLPNNVTGDNGLVFTEDLLLLHRSVWSLPDGEILSHMKRMDSMLMDDNKWKVWVRRLMVCVSEPVNPPSEETWTCSNSNHTCIPIALNAANSVSSFLPDMHPNRPQLTGVHHTAISNGLSFNPENTPACDQYYHHAGHDVERSPAQEVPTPSTLVGSETSTPSTTYESFSPPGSKETEFFVRRVPSPPAHASLGYHDTGAGAGILFKGDSSLPFVEEDPNHEARQKTSSQDSMDVEVDSLRMDECLDAKIPKHLRGSVPSSMLFTWRACEPAPIMDLPDNDAKDFVRPPLEPSVGPIRGAKPRKHRERPAAAHAPTAFITDNYDADCKSFPTRGGKSSSDEGYTPVFPNPLTCQWGKDPEGNPVTCSYVFTTSPSAPDYRASFLAELEAHMKEAHLPPFRSDLETDSRGRIMCAWKGCSTPRVMYPSLLVHLRSKHFEVEFRCEKCGAIVKKGNEKSRHRVTTNTGASRCDINRMISMD</sequence>
<dbReference type="EMBL" id="JBBXMP010000156">
    <property type="protein sequence ID" value="KAL0060943.1"/>
    <property type="molecule type" value="Genomic_DNA"/>
</dbReference>
<dbReference type="Proteomes" id="UP001437256">
    <property type="component" value="Unassembled WGS sequence"/>
</dbReference>
<evidence type="ECO:0000313" key="2">
    <source>
        <dbReference type="EMBL" id="KAL0060943.1"/>
    </source>
</evidence>
<proteinExistence type="predicted"/>
<evidence type="ECO:0000256" key="1">
    <source>
        <dbReference type="SAM" id="MobiDB-lite"/>
    </source>
</evidence>
<comment type="caution">
    <text evidence="2">The sequence shown here is derived from an EMBL/GenBank/DDBJ whole genome shotgun (WGS) entry which is preliminary data.</text>
</comment>
<feature type="region of interest" description="Disordered" evidence="1">
    <location>
        <begin position="164"/>
        <end position="197"/>
    </location>
</feature>
<gene>
    <name evidence="2" type="ORF">AAF712_012280</name>
</gene>
<feature type="compositionally biased region" description="Low complexity" evidence="1">
    <location>
        <begin position="180"/>
        <end position="195"/>
    </location>
</feature>
<evidence type="ECO:0000313" key="3">
    <source>
        <dbReference type="Proteomes" id="UP001437256"/>
    </source>
</evidence>